<organism evidence="3 4">
    <name type="scientific">Chlamydomonas eustigma</name>
    <dbReference type="NCBI Taxonomy" id="1157962"/>
    <lineage>
        <taxon>Eukaryota</taxon>
        <taxon>Viridiplantae</taxon>
        <taxon>Chlorophyta</taxon>
        <taxon>core chlorophytes</taxon>
        <taxon>Chlorophyceae</taxon>
        <taxon>CS clade</taxon>
        <taxon>Chlamydomonadales</taxon>
        <taxon>Chlamydomonadaceae</taxon>
        <taxon>Chlamydomonas</taxon>
    </lineage>
</organism>
<evidence type="ECO:0000313" key="3">
    <source>
        <dbReference type="EMBL" id="GAX84391.1"/>
    </source>
</evidence>
<feature type="transmembrane region" description="Helical" evidence="2">
    <location>
        <begin position="99"/>
        <end position="120"/>
    </location>
</feature>
<evidence type="ECO:0000256" key="1">
    <source>
        <dbReference type="SAM" id="MobiDB-lite"/>
    </source>
</evidence>
<keyword evidence="2" id="KW-0472">Membrane</keyword>
<feature type="compositionally biased region" description="Polar residues" evidence="1">
    <location>
        <begin position="396"/>
        <end position="416"/>
    </location>
</feature>
<sequence length="463" mass="50337">MSESPSILLMVGALAGMARALIDKTRQKRKPRLTRTLTIEELQPLEDHVTKSYCADEATGNDITDIKHCRRPSTIIASAEITISVICLAIAAWSRAWLISVLLALLAALLVGESFFFQSLGESSNKDLRKGADSASSYGYPAEGSSAIKDQLGDLENESSCDQRLAVLSPSLCGTWLKVDHLSDSQDIAADMLQLGGLARAAMTMFKGMVISLTSSSMQTRALTKVPLLKVPTEVYDLSGGIRNYQRRDLRKGYFYGYLSTQPDGGLNMYYKWDEPHAGHCCDEMRLHGNDELHITTHLVVGHESCAYRVVYWRKGTRGSGETPSPSSSLASMMRSASQAALDVLKGFEQKPVSLPVLHPVVTSDKASDKFLASVRSSNLRPVATGIHPPEVNHLQGSQNMEGHVSDSCSESTAGSRTPHAGGRASIDSLDHNGVNTSSNEQGRPPRGRRMSGQRPFSRVLDM</sequence>
<dbReference type="OrthoDB" id="533302at2759"/>
<name>A0A250XMR1_9CHLO</name>
<keyword evidence="2" id="KW-0812">Transmembrane</keyword>
<proteinExistence type="predicted"/>
<dbReference type="AlphaFoldDB" id="A0A250XMR1"/>
<keyword evidence="4" id="KW-1185">Reference proteome</keyword>
<dbReference type="EMBL" id="BEGY01000124">
    <property type="protein sequence ID" value="GAX84391.1"/>
    <property type="molecule type" value="Genomic_DNA"/>
</dbReference>
<protein>
    <submittedName>
        <fullName evidence="3">Uncharacterized protein</fullName>
    </submittedName>
</protein>
<comment type="caution">
    <text evidence="3">The sequence shown here is derived from an EMBL/GenBank/DDBJ whole genome shotgun (WGS) entry which is preliminary data.</text>
</comment>
<keyword evidence="2" id="KW-1133">Transmembrane helix</keyword>
<feature type="region of interest" description="Disordered" evidence="1">
    <location>
        <begin position="396"/>
        <end position="463"/>
    </location>
</feature>
<reference evidence="3 4" key="1">
    <citation type="submission" date="2017-08" db="EMBL/GenBank/DDBJ databases">
        <title>Acidophilic green algal genome provides insights into adaptation to an acidic environment.</title>
        <authorList>
            <person name="Hirooka S."/>
            <person name="Hirose Y."/>
            <person name="Kanesaki Y."/>
            <person name="Higuchi S."/>
            <person name="Fujiwara T."/>
            <person name="Onuma R."/>
            <person name="Era A."/>
            <person name="Ohbayashi R."/>
            <person name="Uzuka A."/>
            <person name="Nozaki H."/>
            <person name="Yoshikawa H."/>
            <person name="Miyagishima S.Y."/>
        </authorList>
    </citation>
    <scope>NUCLEOTIDE SEQUENCE [LARGE SCALE GENOMIC DNA]</scope>
    <source>
        <strain evidence="3 4">NIES-2499</strain>
    </source>
</reference>
<dbReference type="Proteomes" id="UP000232323">
    <property type="component" value="Unassembled WGS sequence"/>
</dbReference>
<evidence type="ECO:0000313" key="4">
    <source>
        <dbReference type="Proteomes" id="UP000232323"/>
    </source>
</evidence>
<feature type="transmembrane region" description="Helical" evidence="2">
    <location>
        <begin position="6"/>
        <end position="22"/>
    </location>
</feature>
<accession>A0A250XMR1</accession>
<evidence type="ECO:0000256" key="2">
    <source>
        <dbReference type="SAM" id="Phobius"/>
    </source>
</evidence>
<gene>
    <name evidence="3" type="ORF">CEUSTIGMA_g11813.t1</name>
</gene>